<dbReference type="SUPFAM" id="SSF64518">
    <property type="entry name" value="Phase 1 flagellin"/>
    <property type="match status" value="1"/>
</dbReference>
<dbReference type="GO" id="GO:0005198">
    <property type="term" value="F:structural molecule activity"/>
    <property type="evidence" value="ECO:0007669"/>
    <property type="project" value="InterPro"/>
</dbReference>
<proteinExistence type="predicted"/>
<protein>
    <submittedName>
        <fullName evidence="1">Distal flagellar hook-filament junction protein</fullName>
    </submittedName>
    <submittedName>
        <fullName evidence="2">Flagellar biosynthesis protein FlgL</fullName>
    </submittedName>
</protein>
<dbReference type="RefSeq" id="WP_099310393.1">
    <property type="nucleotide sequence ID" value="NZ_CP032101.1"/>
</dbReference>
<name>A0A347TMX2_9BACT</name>
<dbReference type="GO" id="GO:0009288">
    <property type="term" value="C:bacterial-type flagellum"/>
    <property type="evidence" value="ECO:0007669"/>
    <property type="project" value="InterPro"/>
</dbReference>
<keyword evidence="1" id="KW-0966">Cell projection</keyword>
<gene>
    <name evidence="1" type="primary">flgL</name>
    <name evidence="1" type="ORF">AMRN_2238</name>
    <name evidence="2" type="ORF">CPH92_03465</name>
</gene>
<keyword evidence="3" id="KW-1185">Reference proteome</keyword>
<dbReference type="KEGG" id="amar:AMRN_2238"/>
<dbReference type="PANTHER" id="PTHR42792">
    <property type="entry name" value="FLAGELLIN"/>
    <property type="match status" value="1"/>
</dbReference>
<reference evidence="3" key="1">
    <citation type="submission" date="2017-09" db="EMBL/GenBank/DDBJ databases">
        <title>Arcobacter canalis sp. nov., a new species isolated from a water canal contaminated with urban sewage.</title>
        <authorList>
            <person name="Perez-Cataluna A."/>
            <person name="Salas-Masso N."/>
            <person name="Figueras M.J."/>
        </authorList>
    </citation>
    <scope>NUCLEOTIDE SEQUENCE [LARGE SCALE GENOMIC DNA]</scope>
    <source>
        <strain evidence="3">CECT 7727</strain>
    </source>
</reference>
<evidence type="ECO:0000313" key="2">
    <source>
        <dbReference type="EMBL" id="PHO16004.1"/>
    </source>
</evidence>
<dbReference type="InterPro" id="IPR001492">
    <property type="entry name" value="Flagellin"/>
</dbReference>
<reference evidence="1 4" key="3">
    <citation type="submission" date="2018-08" db="EMBL/GenBank/DDBJ databases">
        <title>Complete genome of the Arcobacter marinus type strain JCM 15502.</title>
        <authorList>
            <person name="Miller W.G."/>
            <person name="Yee E."/>
            <person name="Huynh S."/>
            <person name="Parker C.T."/>
        </authorList>
    </citation>
    <scope>NUCLEOTIDE SEQUENCE [LARGE SCALE GENOMIC DNA]</scope>
    <source>
        <strain evidence="1 4">JCM 15502</strain>
    </source>
</reference>
<dbReference type="EMBL" id="CP032101">
    <property type="protein sequence ID" value="AXX87950.1"/>
    <property type="molecule type" value="Genomic_DNA"/>
</dbReference>
<dbReference type="Proteomes" id="UP000224740">
    <property type="component" value="Unassembled WGS sequence"/>
</dbReference>
<dbReference type="AlphaFoldDB" id="A0A347TMX2"/>
<dbReference type="Proteomes" id="UP000264693">
    <property type="component" value="Chromosome"/>
</dbReference>
<dbReference type="Gene3D" id="1.20.1330.10">
    <property type="entry name" value="f41 fragment of flagellin, N-terminal domain"/>
    <property type="match status" value="1"/>
</dbReference>
<reference evidence="2" key="2">
    <citation type="submission" date="2017-09" db="EMBL/GenBank/DDBJ databases">
        <authorList>
            <person name="Perez-Cataluna A."/>
            <person name="Figueras M.J."/>
            <person name="Salas-Masso N."/>
        </authorList>
    </citation>
    <scope>NUCLEOTIDE SEQUENCE</scope>
    <source>
        <strain evidence="2">CECT 7727</strain>
    </source>
</reference>
<sequence>MINSLSESMYRLDILNEKYERINYQQSTKKKIDDGSDDSLVFTKEIYIEDKVSVYEGIKKQIEIIDAQNNSADSSVADIKDLMSTIKSEILRALDGTMDAESKKSIAINLEGMKKSILLFSNEQANGEYLFSGTNGGQAPFVEDPVTGKITYEGNGYLKKVAVEEGSYRERGVSGFDLMMNTVDEAAVGEKLNFSENQRIIDESGNEWVLNPAVPEIVKHTEMGATTETMPVTEILPSTTPKTYETTNPVAIPGQVLEAKENIFDILDTGINALRQVDSTGTPVTEAEAMDKLRETLENVNAAYDTINAAHTNLGVRNRIFEVSLEKVSSKLTHYNVLYEETAGANLAKVAMEAKALELTYTSLYTTINKANEMSLVNFVR</sequence>
<evidence type="ECO:0000313" key="1">
    <source>
        <dbReference type="EMBL" id="AXX87950.1"/>
    </source>
</evidence>
<dbReference type="PANTHER" id="PTHR42792:SF1">
    <property type="entry name" value="FLAGELLAR HOOK-ASSOCIATED PROTEIN 3"/>
    <property type="match status" value="1"/>
</dbReference>
<dbReference type="EMBL" id="NXAO01000015">
    <property type="protein sequence ID" value="PHO16004.1"/>
    <property type="molecule type" value="Genomic_DNA"/>
</dbReference>
<keyword evidence="1" id="KW-0282">Flagellum</keyword>
<accession>A0A347TMX2</accession>
<evidence type="ECO:0000313" key="4">
    <source>
        <dbReference type="Proteomes" id="UP000264693"/>
    </source>
</evidence>
<evidence type="ECO:0000313" key="3">
    <source>
        <dbReference type="Proteomes" id="UP000224740"/>
    </source>
</evidence>
<keyword evidence="1" id="KW-0969">Cilium</keyword>
<organism evidence="1 4">
    <name type="scientific">Malaciobacter marinus</name>
    <dbReference type="NCBI Taxonomy" id="505249"/>
    <lineage>
        <taxon>Bacteria</taxon>
        <taxon>Pseudomonadati</taxon>
        <taxon>Campylobacterota</taxon>
        <taxon>Epsilonproteobacteria</taxon>
        <taxon>Campylobacterales</taxon>
        <taxon>Arcobacteraceae</taxon>
        <taxon>Malaciobacter</taxon>
    </lineage>
</organism>